<evidence type="ECO:0008006" key="4">
    <source>
        <dbReference type="Google" id="ProtNLM"/>
    </source>
</evidence>
<proteinExistence type="predicted"/>
<keyword evidence="1" id="KW-0732">Signal</keyword>
<reference evidence="2 3" key="1">
    <citation type="submission" date="2016-03" db="EMBL/GenBank/DDBJ databases">
        <authorList>
            <person name="Ploux O."/>
        </authorList>
    </citation>
    <scope>NUCLEOTIDE SEQUENCE [LARGE SCALE GENOMIC DNA]</scope>
    <source>
        <strain evidence="2 3">R-45370</strain>
    </source>
</reference>
<dbReference type="RefSeq" id="WP_066980414.1">
    <property type="nucleotide sequence ID" value="NZ_LUUI01000091.1"/>
</dbReference>
<comment type="caution">
    <text evidence="2">The sequence shown here is derived from an EMBL/GenBank/DDBJ whole genome shotgun (WGS) entry which is preliminary data.</text>
</comment>
<accession>A0A177NGM9</accession>
<dbReference type="Proteomes" id="UP000078476">
    <property type="component" value="Unassembled WGS sequence"/>
</dbReference>
<feature type="chain" id="PRO_5008069136" description="Transporter" evidence="1">
    <location>
        <begin position="37"/>
        <end position="285"/>
    </location>
</feature>
<evidence type="ECO:0000256" key="1">
    <source>
        <dbReference type="SAM" id="SignalP"/>
    </source>
</evidence>
<evidence type="ECO:0000313" key="2">
    <source>
        <dbReference type="EMBL" id="OAI17031.1"/>
    </source>
</evidence>
<sequence length="285" mass="30938">MLDPHKTNTITIKRILLCLSSLILANGFAYIPSAQAEATENHSADNDNDLALKLQNPVANLISVPIQNNWDFGAGSTNAMRYTVNVQPVIPFSINDDWNLITRTIMPISHFEPSVAGGNDVNGLGDITQSFFLSPKAPVGGWIMGAGPAFLYPSASDNALGSQKWGAGPTAVLLKQEDGWTYGALANHIWSFAGSTSRTDVSSTFLQPFVAYTTKMHTTLGLNTESTYNWESNQWNVPLNLQLSQVLKLGSQPVQFTLGGRYYADKPAGGADWGLRFVVTLIFPK</sequence>
<dbReference type="EMBL" id="LUUI01000091">
    <property type="protein sequence ID" value="OAI17031.1"/>
    <property type="molecule type" value="Genomic_DNA"/>
</dbReference>
<keyword evidence="3" id="KW-1185">Reference proteome</keyword>
<dbReference type="OrthoDB" id="9809066at2"/>
<organism evidence="2 3">
    <name type="scientific">Methylomonas lenta</name>
    <dbReference type="NCBI Taxonomy" id="980561"/>
    <lineage>
        <taxon>Bacteria</taxon>
        <taxon>Pseudomonadati</taxon>
        <taxon>Pseudomonadota</taxon>
        <taxon>Gammaproteobacteria</taxon>
        <taxon>Methylococcales</taxon>
        <taxon>Methylococcaceae</taxon>
        <taxon>Methylomonas</taxon>
    </lineage>
</organism>
<dbReference type="STRING" id="980561.A1359_00290"/>
<feature type="signal peptide" evidence="1">
    <location>
        <begin position="1"/>
        <end position="36"/>
    </location>
</feature>
<protein>
    <recommendedName>
        <fullName evidence="4">Transporter</fullName>
    </recommendedName>
</protein>
<evidence type="ECO:0000313" key="3">
    <source>
        <dbReference type="Proteomes" id="UP000078476"/>
    </source>
</evidence>
<dbReference type="AlphaFoldDB" id="A0A177NGM9"/>
<gene>
    <name evidence="2" type="ORF">A1359_00290</name>
</gene>
<name>A0A177NGM9_9GAMM</name>